<evidence type="ECO:0000313" key="2">
    <source>
        <dbReference type="EMBL" id="KQH87765.1"/>
    </source>
</evidence>
<keyword evidence="3" id="KW-1185">Reference proteome</keyword>
<sequence>MQVRFATANLFNYLAPPNAFYEFNNIYEQTQWQQKQRWLSQKLTTLNADVIGFQEVFSPHALRDQVAVLGYPYFEVVDTPHVSDDYIYSSPVVGIASRFPLSEVAAVEASLDGFHFHRKPLRATLNHPALGQVDVYVVHFKSQRPMLHEPIGDTLVDAWQQELQGRWQSAMQRGQEAHLLHQAIVQRKQQRQHPVVLMGDFNQVLSSMEFAALRATHRFRQPETCRPLIPYHLLDSWTLFSHSGDEQRQPTHYTGAAGQVLDYILLSSEFSRDADYPIALVSDYHVEDQHLINPHFDTDRFASDHALVSVTVECAKSLDHLS</sequence>
<dbReference type="Gene3D" id="3.60.10.10">
    <property type="entry name" value="Endonuclease/exonuclease/phosphatase"/>
    <property type="match status" value="1"/>
</dbReference>
<dbReference type="InterPro" id="IPR036691">
    <property type="entry name" value="Endo/exonu/phosph_ase_sf"/>
</dbReference>
<dbReference type="GO" id="GO:0006506">
    <property type="term" value="P:GPI anchor biosynthetic process"/>
    <property type="evidence" value="ECO:0007669"/>
    <property type="project" value="TreeGrafter"/>
</dbReference>
<dbReference type="InterPro" id="IPR051916">
    <property type="entry name" value="GPI-anchor_lipid_remodeler"/>
</dbReference>
<dbReference type="PANTHER" id="PTHR14859">
    <property type="entry name" value="CALCOFLUOR WHITE HYPERSENSITIVE PROTEIN PRECURSOR"/>
    <property type="match status" value="1"/>
</dbReference>
<gene>
    <name evidence="2" type="ORF">AMR76_00220</name>
</gene>
<comment type="caution">
    <text evidence="2">The sequence shown here is derived from an EMBL/GenBank/DDBJ whole genome shotgun (WGS) entry which is preliminary data.</text>
</comment>
<dbReference type="GO" id="GO:0004519">
    <property type="term" value="F:endonuclease activity"/>
    <property type="evidence" value="ECO:0007669"/>
    <property type="project" value="UniProtKB-KW"/>
</dbReference>
<dbReference type="PANTHER" id="PTHR14859:SF15">
    <property type="entry name" value="ENDONUCLEASE_EXONUCLEASE_PHOSPHATASE DOMAIN-CONTAINING PROTEIN"/>
    <property type="match status" value="1"/>
</dbReference>
<feature type="domain" description="Endonuclease/exonuclease/phosphatase" evidence="1">
    <location>
        <begin position="39"/>
        <end position="305"/>
    </location>
</feature>
<name>A0A0Q2R6M8_VIBFU</name>
<dbReference type="Proteomes" id="UP000051221">
    <property type="component" value="Unassembled WGS sequence"/>
</dbReference>
<dbReference type="GO" id="GO:0016020">
    <property type="term" value="C:membrane"/>
    <property type="evidence" value="ECO:0007669"/>
    <property type="project" value="GOC"/>
</dbReference>
<keyword evidence="2" id="KW-0378">Hydrolase</keyword>
<accession>A0A0Q2R6M8</accession>
<reference evidence="2 3" key="1">
    <citation type="submission" date="2015-08" db="EMBL/GenBank/DDBJ databases">
        <title>Antibacterial properties of a collection of Vibrionaceae strains.</title>
        <authorList>
            <person name="Giubergia S."/>
        </authorList>
    </citation>
    <scope>NUCLEOTIDE SEQUENCE [LARGE SCALE GENOMIC DNA]</scope>
    <source>
        <strain evidence="2 3">S0821</strain>
    </source>
</reference>
<evidence type="ECO:0000259" key="1">
    <source>
        <dbReference type="Pfam" id="PF03372"/>
    </source>
</evidence>
<proteinExistence type="predicted"/>
<dbReference type="SUPFAM" id="SSF56219">
    <property type="entry name" value="DNase I-like"/>
    <property type="match status" value="1"/>
</dbReference>
<keyword evidence="2" id="KW-0255">Endonuclease</keyword>
<keyword evidence="2" id="KW-0540">Nuclease</keyword>
<protein>
    <submittedName>
        <fullName evidence="2">Endonuclease</fullName>
    </submittedName>
</protein>
<dbReference type="Pfam" id="PF03372">
    <property type="entry name" value="Exo_endo_phos"/>
    <property type="match status" value="1"/>
</dbReference>
<dbReference type="RefSeq" id="WP_055464910.1">
    <property type="nucleotide sequence ID" value="NZ_LKHS01000001.1"/>
</dbReference>
<organism evidence="2 3">
    <name type="scientific">Vibrio furnissii</name>
    <dbReference type="NCBI Taxonomy" id="29494"/>
    <lineage>
        <taxon>Bacteria</taxon>
        <taxon>Pseudomonadati</taxon>
        <taxon>Pseudomonadota</taxon>
        <taxon>Gammaproteobacteria</taxon>
        <taxon>Vibrionales</taxon>
        <taxon>Vibrionaceae</taxon>
        <taxon>Vibrio</taxon>
    </lineage>
</organism>
<dbReference type="AlphaFoldDB" id="A0A0Q2R6M8"/>
<dbReference type="InterPro" id="IPR005135">
    <property type="entry name" value="Endo/exonuclease/phosphatase"/>
</dbReference>
<evidence type="ECO:0000313" key="3">
    <source>
        <dbReference type="Proteomes" id="UP000051221"/>
    </source>
</evidence>
<dbReference type="EMBL" id="LKHS01000001">
    <property type="protein sequence ID" value="KQH87765.1"/>
    <property type="molecule type" value="Genomic_DNA"/>
</dbReference>
<dbReference type="InParanoid" id="A0A0Q2R6M8"/>